<organism evidence="1 2">
    <name type="scientific">Natronocella acetinitrilica</name>
    <dbReference type="NCBI Taxonomy" id="414046"/>
    <lineage>
        <taxon>Bacteria</taxon>
        <taxon>Pseudomonadati</taxon>
        <taxon>Pseudomonadota</taxon>
        <taxon>Gammaproteobacteria</taxon>
        <taxon>Chromatiales</taxon>
        <taxon>Ectothiorhodospiraceae</taxon>
        <taxon>Natronocella</taxon>
    </lineage>
</organism>
<sequence>MKISANELLTTVGKAFEGLGFAPGDREDAAAMVAWLELHGLNGLAELEKALDFLDQETDPRPRTLFRSSGLRVFDAGGASVLAGGALAVDAGVAMARHVALATVRLEHCHNRLLIIGYLARSASLGVSVLASWGNARRDPRRYVASLRAGDGAPTLRAWTTSVSSGDVFDQGLTLVFSRNLDLLPQLHLDEASERVLLSVEGASLDAAEAACIEHGITLDDALWQRLGILARRVLVAASEQSRRGAGELSPGD</sequence>
<protein>
    <submittedName>
        <fullName evidence="1">LDH2 family malate/lactate/ureidoglycolate dehydrogenase</fullName>
    </submittedName>
</protein>
<comment type="caution">
    <text evidence="1">The sequence shown here is derived from an EMBL/GenBank/DDBJ whole genome shotgun (WGS) entry which is preliminary data.</text>
</comment>
<name>A0AAE3G2Z0_9GAMM</name>
<dbReference type="InterPro" id="IPR022201">
    <property type="entry name" value="DUF3726"/>
</dbReference>
<gene>
    <name evidence="1" type="ORF">J2T57_000560</name>
</gene>
<dbReference type="EMBL" id="JALJXV010000001">
    <property type="protein sequence ID" value="MCP1673468.1"/>
    <property type="molecule type" value="Genomic_DNA"/>
</dbReference>
<accession>A0AAE3G2Z0</accession>
<dbReference type="GO" id="GO:0016491">
    <property type="term" value="F:oxidoreductase activity"/>
    <property type="evidence" value="ECO:0007669"/>
    <property type="project" value="InterPro"/>
</dbReference>
<dbReference type="Proteomes" id="UP001205843">
    <property type="component" value="Unassembled WGS sequence"/>
</dbReference>
<dbReference type="AlphaFoldDB" id="A0AAE3G2Z0"/>
<dbReference type="Pfam" id="PF12525">
    <property type="entry name" value="DUF3726"/>
    <property type="match status" value="1"/>
</dbReference>
<reference evidence="1" key="1">
    <citation type="submission" date="2022-03" db="EMBL/GenBank/DDBJ databases">
        <title>Genomic Encyclopedia of Type Strains, Phase III (KMG-III): the genomes of soil and plant-associated and newly described type strains.</title>
        <authorList>
            <person name="Whitman W."/>
        </authorList>
    </citation>
    <scope>NUCLEOTIDE SEQUENCE</scope>
    <source>
        <strain evidence="1">ANL 6-2</strain>
    </source>
</reference>
<dbReference type="SUPFAM" id="SSF89733">
    <property type="entry name" value="L-sulfolactate dehydrogenase-like"/>
    <property type="match status" value="1"/>
</dbReference>
<evidence type="ECO:0000313" key="1">
    <source>
        <dbReference type="EMBL" id="MCP1673468.1"/>
    </source>
</evidence>
<keyword evidence="2" id="KW-1185">Reference proteome</keyword>
<dbReference type="RefSeq" id="WP_253473863.1">
    <property type="nucleotide sequence ID" value="NZ_JALJXV010000001.1"/>
</dbReference>
<dbReference type="InterPro" id="IPR036111">
    <property type="entry name" value="Mal/L-sulfo/L-lacto_DH-like_sf"/>
</dbReference>
<evidence type="ECO:0000313" key="2">
    <source>
        <dbReference type="Proteomes" id="UP001205843"/>
    </source>
</evidence>
<proteinExistence type="predicted"/>